<dbReference type="OrthoDB" id="10557983at2759"/>
<dbReference type="EMBL" id="BMAW01119180">
    <property type="protein sequence ID" value="GFT83358.1"/>
    <property type="molecule type" value="Genomic_DNA"/>
</dbReference>
<evidence type="ECO:0000313" key="2">
    <source>
        <dbReference type="Proteomes" id="UP000887013"/>
    </source>
</evidence>
<organism evidence="1 2">
    <name type="scientific">Nephila pilipes</name>
    <name type="common">Giant wood spider</name>
    <name type="synonym">Nephila maculata</name>
    <dbReference type="NCBI Taxonomy" id="299642"/>
    <lineage>
        <taxon>Eukaryota</taxon>
        <taxon>Metazoa</taxon>
        <taxon>Ecdysozoa</taxon>
        <taxon>Arthropoda</taxon>
        <taxon>Chelicerata</taxon>
        <taxon>Arachnida</taxon>
        <taxon>Araneae</taxon>
        <taxon>Araneomorphae</taxon>
        <taxon>Entelegynae</taxon>
        <taxon>Araneoidea</taxon>
        <taxon>Nephilidae</taxon>
        <taxon>Nephila</taxon>
    </lineage>
</organism>
<comment type="caution">
    <text evidence="1">The sequence shown here is derived from an EMBL/GenBank/DDBJ whole genome shotgun (WGS) entry which is preliminary data.</text>
</comment>
<keyword evidence="2" id="KW-1185">Reference proteome</keyword>
<gene>
    <name evidence="1" type="ORF">NPIL_699291</name>
</gene>
<evidence type="ECO:0000313" key="1">
    <source>
        <dbReference type="EMBL" id="GFT83358.1"/>
    </source>
</evidence>
<reference evidence="1" key="1">
    <citation type="submission" date="2020-08" db="EMBL/GenBank/DDBJ databases">
        <title>Multicomponent nature underlies the extraordinary mechanical properties of spider dragline silk.</title>
        <authorList>
            <person name="Kono N."/>
            <person name="Nakamura H."/>
            <person name="Mori M."/>
            <person name="Yoshida Y."/>
            <person name="Ohtoshi R."/>
            <person name="Malay A.D."/>
            <person name="Moran D.A.P."/>
            <person name="Tomita M."/>
            <person name="Numata K."/>
            <person name="Arakawa K."/>
        </authorList>
    </citation>
    <scope>NUCLEOTIDE SEQUENCE</scope>
</reference>
<accession>A0A8X6PQ96</accession>
<dbReference type="Proteomes" id="UP000887013">
    <property type="component" value="Unassembled WGS sequence"/>
</dbReference>
<name>A0A8X6PQ96_NEPPI</name>
<protein>
    <submittedName>
        <fullName evidence="1">Uncharacterized protein</fullName>
    </submittedName>
</protein>
<proteinExistence type="predicted"/>
<sequence>MFLYLDISDQENGAGRTLLKRSLFSTQSNWNVHFLKLSFKSSYSNGFLFPSTGCLEFICLRNPFAQPQQEVLSWWEGGLIMAGKPKTTQSVRRSGNQLG</sequence>
<dbReference type="AlphaFoldDB" id="A0A8X6PQ96"/>